<feature type="region of interest" description="Disordered" evidence="1">
    <location>
        <begin position="242"/>
        <end position="263"/>
    </location>
</feature>
<evidence type="ECO:0000313" key="2">
    <source>
        <dbReference type="EMBL" id="PWN28729.1"/>
    </source>
</evidence>
<accession>A0A316UTW2</accession>
<dbReference type="OrthoDB" id="5762423at2759"/>
<gene>
    <name evidence="2" type="ORF">BDZ90DRAFT_258815</name>
</gene>
<sequence length="525" mass="58035">MSHFNASRHKEIQADLSKPCPCGAVRTFSMLMQSHFEAEHLVAMARDMSAVSLLDTSVIRVGEPHTMTIKQFMTAKHVNNAASGRPERQPTMKMPRAEPETLAAGGAGIAQMPINPWLIGAWLGDGFHYAPTLCSADDETRLYLLRIVEELNASKPPQAWPVALKSVKKPPDSLGARTSGYTPSSQCRARRQILDDARTIAEGLGIHVGKVGTRANAHPTKPSKVDNLDYCTFSGPALLKIEDGQHGSEDNHSGSEDEANDPRLAIDIDSQDWRNDGDFNPECLQEIQRRLPASCPCGGTRTFTILMPSDEEAQHFLRATLSHDATYLLDANIIRPKEIHSLTVAQFFSAKHIENAAKGSPERHPALEMPRYPFETLPSGGAEADDMPFPPYRPHPHLLGAWLGDGCQKSITIFSSDNEMREWIYSLIITPSTAGGTISCPREDGEYFNPLLRAMQELDMLGNWKARSIPWIYLIASEGVRAQVLAGRLDTDGTPKPNNGRHYCFTQCDKHRQILDDVGSLRAWV</sequence>
<organism evidence="2 3">
    <name type="scientific">Jaminaea rosea</name>
    <dbReference type="NCBI Taxonomy" id="1569628"/>
    <lineage>
        <taxon>Eukaryota</taxon>
        <taxon>Fungi</taxon>
        <taxon>Dikarya</taxon>
        <taxon>Basidiomycota</taxon>
        <taxon>Ustilaginomycotina</taxon>
        <taxon>Exobasidiomycetes</taxon>
        <taxon>Microstromatales</taxon>
        <taxon>Microstromatales incertae sedis</taxon>
        <taxon>Jaminaea</taxon>
    </lineage>
</organism>
<proteinExistence type="predicted"/>
<dbReference type="EMBL" id="KZ819664">
    <property type="protein sequence ID" value="PWN28729.1"/>
    <property type="molecule type" value="Genomic_DNA"/>
</dbReference>
<name>A0A316UTW2_9BASI</name>
<evidence type="ECO:0000256" key="1">
    <source>
        <dbReference type="SAM" id="MobiDB-lite"/>
    </source>
</evidence>
<protein>
    <submittedName>
        <fullName evidence="2">Uncharacterized protein</fullName>
    </submittedName>
</protein>
<dbReference type="STRING" id="1569628.A0A316UTW2"/>
<keyword evidence="3" id="KW-1185">Reference proteome</keyword>
<dbReference type="InterPro" id="IPR027434">
    <property type="entry name" value="Homing_endonucl"/>
</dbReference>
<dbReference type="Proteomes" id="UP000245884">
    <property type="component" value="Unassembled WGS sequence"/>
</dbReference>
<dbReference type="RefSeq" id="XP_025363341.1">
    <property type="nucleotide sequence ID" value="XM_025508107.1"/>
</dbReference>
<dbReference type="AlphaFoldDB" id="A0A316UTW2"/>
<evidence type="ECO:0000313" key="3">
    <source>
        <dbReference type="Proteomes" id="UP000245884"/>
    </source>
</evidence>
<dbReference type="GeneID" id="37029930"/>
<reference evidence="2 3" key="1">
    <citation type="journal article" date="2018" name="Mol. Biol. Evol.">
        <title>Broad Genomic Sampling Reveals a Smut Pathogenic Ancestry of the Fungal Clade Ustilaginomycotina.</title>
        <authorList>
            <person name="Kijpornyongpan T."/>
            <person name="Mondo S.J."/>
            <person name="Barry K."/>
            <person name="Sandor L."/>
            <person name="Lee J."/>
            <person name="Lipzen A."/>
            <person name="Pangilinan J."/>
            <person name="LaButti K."/>
            <person name="Hainaut M."/>
            <person name="Henrissat B."/>
            <person name="Grigoriev I.V."/>
            <person name="Spatafora J.W."/>
            <person name="Aime M.C."/>
        </authorList>
    </citation>
    <scope>NUCLEOTIDE SEQUENCE [LARGE SCALE GENOMIC DNA]</scope>
    <source>
        <strain evidence="2 3">MCA 5214</strain>
    </source>
</reference>
<feature type="region of interest" description="Disordered" evidence="1">
    <location>
        <begin position="169"/>
        <end position="188"/>
    </location>
</feature>
<dbReference type="Gene3D" id="3.10.28.10">
    <property type="entry name" value="Homing endonucleases"/>
    <property type="match status" value="1"/>
</dbReference>
<dbReference type="SUPFAM" id="SSF55608">
    <property type="entry name" value="Homing endonucleases"/>
    <property type="match status" value="1"/>
</dbReference>